<keyword evidence="2" id="KW-0285">Flavoprotein</keyword>
<dbReference type="PRINTS" id="PR00420">
    <property type="entry name" value="RNGMNOXGNASE"/>
</dbReference>
<reference evidence="7 8" key="1">
    <citation type="journal article" date="2016" name="Nat. Commun.">
        <title>Ectomycorrhizal ecology is imprinted in the genome of the dominant symbiotic fungus Cenococcum geophilum.</title>
        <authorList>
            <consortium name="DOE Joint Genome Institute"/>
            <person name="Peter M."/>
            <person name="Kohler A."/>
            <person name="Ohm R.A."/>
            <person name="Kuo A."/>
            <person name="Krutzmann J."/>
            <person name="Morin E."/>
            <person name="Arend M."/>
            <person name="Barry K.W."/>
            <person name="Binder M."/>
            <person name="Choi C."/>
            <person name="Clum A."/>
            <person name="Copeland A."/>
            <person name="Grisel N."/>
            <person name="Haridas S."/>
            <person name="Kipfer T."/>
            <person name="LaButti K."/>
            <person name="Lindquist E."/>
            <person name="Lipzen A."/>
            <person name="Maire R."/>
            <person name="Meier B."/>
            <person name="Mihaltcheva S."/>
            <person name="Molinier V."/>
            <person name="Murat C."/>
            <person name="Poggeler S."/>
            <person name="Quandt C.A."/>
            <person name="Sperisen C."/>
            <person name="Tritt A."/>
            <person name="Tisserant E."/>
            <person name="Crous P.W."/>
            <person name="Henrissat B."/>
            <person name="Nehls U."/>
            <person name="Egli S."/>
            <person name="Spatafora J.W."/>
            <person name="Grigoriev I.V."/>
            <person name="Martin F.M."/>
        </authorList>
    </citation>
    <scope>NUCLEOTIDE SEQUENCE [LARGE SCALE GENOMIC DNA]</scope>
    <source>
        <strain evidence="7 8">CBS 207.34</strain>
    </source>
</reference>
<evidence type="ECO:0000313" key="7">
    <source>
        <dbReference type="EMBL" id="OCL03111.1"/>
    </source>
</evidence>
<evidence type="ECO:0000256" key="3">
    <source>
        <dbReference type="ARBA" id="ARBA00022827"/>
    </source>
</evidence>
<evidence type="ECO:0000256" key="2">
    <source>
        <dbReference type="ARBA" id="ARBA00022630"/>
    </source>
</evidence>
<name>A0A8E2EQV3_9PEZI</name>
<dbReference type="InterPro" id="IPR002938">
    <property type="entry name" value="FAD-bd"/>
</dbReference>
<keyword evidence="4" id="KW-0560">Oxidoreductase</keyword>
<dbReference type="InterPro" id="IPR036188">
    <property type="entry name" value="FAD/NAD-bd_sf"/>
</dbReference>
<dbReference type="AlphaFoldDB" id="A0A8E2EQV3"/>
<dbReference type="SUPFAM" id="SSF51905">
    <property type="entry name" value="FAD/NAD(P)-binding domain"/>
    <property type="match status" value="1"/>
</dbReference>
<dbReference type="GO" id="GO:0071949">
    <property type="term" value="F:FAD binding"/>
    <property type="evidence" value="ECO:0007669"/>
    <property type="project" value="InterPro"/>
</dbReference>
<comment type="cofactor">
    <cofactor evidence="1">
        <name>FAD</name>
        <dbReference type="ChEBI" id="CHEBI:57692"/>
    </cofactor>
</comment>
<gene>
    <name evidence="7" type="ORF">AOQ84DRAFT_442955</name>
</gene>
<protein>
    <submittedName>
        <fullName evidence="7">FAD/NAD(P)-binding domain-containing protein</fullName>
    </submittedName>
</protein>
<evidence type="ECO:0000313" key="8">
    <source>
        <dbReference type="Proteomes" id="UP000250140"/>
    </source>
</evidence>
<proteinExistence type="predicted"/>
<feature type="domain" description="FAD-binding" evidence="6">
    <location>
        <begin position="118"/>
        <end position="360"/>
    </location>
</feature>
<evidence type="ECO:0000256" key="4">
    <source>
        <dbReference type="ARBA" id="ARBA00023002"/>
    </source>
</evidence>
<accession>A0A8E2EQV3</accession>
<keyword evidence="3" id="KW-0274">FAD</keyword>
<evidence type="ECO:0000256" key="5">
    <source>
        <dbReference type="ARBA" id="ARBA00023033"/>
    </source>
</evidence>
<dbReference type="PANTHER" id="PTHR47178">
    <property type="entry name" value="MONOOXYGENASE, FAD-BINDING"/>
    <property type="match status" value="1"/>
</dbReference>
<evidence type="ECO:0000259" key="6">
    <source>
        <dbReference type="Pfam" id="PF01494"/>
    </source>
</evidence>
<dbReference type="GO" id="GO:0004497">
    <property type="term" value="F:monooxygenase activity"/>
    <property type="evidence" value="ECO:0007669"/>
    <property type="project" value="UniProtKB-KW"/>
</dbReference>
<dbReference type="Pfam" id="PF01494">
    <property type="entry name" value="FAD_binding_3"/>
    <property type="match status" value="1"/>
</dbReference>
<dbReference type="Gene3D" id="3.50.50.60">
    <property type="entry name" value="FAD/NAD(P)-binding domain"/>
    <property type="match status" value="1"/>
</dbReference>
<keyword evidence="8" id="KW-1185">Reference proteome</keyword>
<dbReference type="OrthoDB" id="47494at2759"/>
<sequence length="393" mass="43805">MYHSPSTLLRVDRMSSGNPYHVLVVGAACTVFESEPSATHYRAREWGMSIQWGIPLLRDCLPDDLFDRLYTAANDPSFEPPDPGHLPTFNGRTGELMKNIPLLRMYRVSRRKFRTLCAEGIQVEYGKTLDDITYDDTQSTVTASFKDGSQATGTLLVGADGAQSAVRTHIFGPEKAKASSVPYSALNLAVCYNDAKKAKFVRQCHPIMAHAIHPDGYWLWISIQEVPDPNDPATWMFQLQMTAHKKAGEDVTSLENLKKKAETFAEPFCSANLWIPEGTKIYENNLSYWIPIPWDTRGGRILLAGDAAHPMTFQRGQGMNHGIADASFLVRKLKSAAAGESSFAEAVDAYQAEMIDRAGDEVRTSIVNTEMLHDWSRMMDSAIMQRGGHPREK</sequence>
<dbReference type="EMBL" id="KV750805">
    <property type="protein sequence ID" value="OCL03111.1"/>
    <property type="molecule type" value="Genomic_DNA"/>
</dbReference>
<dbReference type="Proteomes" id="UP000250140">
    <property type="component" value="Unassembled WGS sequence"/>
</dbReference>
<evidence type="ECO:0000256" key="1">
    <source>
        <dbReference type="ARBA" id="ARBA00001974"/>
    </source>
</evidence>
<keyword evidence="5" id="KW-0503">Monooxygenase</keyword>
<organism evidence="7 8">
    <name type="scientific">Glonium stellatum</name>
    <dbReference type="NCBI Taxonomy" id="574774"/>
    <lineage>
        <taxon>Eukaryota</taxon>
        <taxon>Fungi</taxon>
        <taxon>Dikarya</taxon>
        <taxon>Ascomycota</taxon>
        <taxon>Pezizomycotina</taxon>
        <taxon>Dothideomycetes</taxon>
        <taxon>Pleosporomycetidae</taxon>
        <taxon>Gloniales</taxon>
        <taxon>Gloniaceae</taxon>
        <taxon>Glonium</taxon>
    </lineage>
</organism>
<dbReference type="PANTHER" id="PTHR47178:SF2">
    <property type="entry name" value="FAD-BINDING DOMAIN-CONTAINING PROTEIN"/>
    <property type="match status" value="1"/>
</dbReference>